<reference evidence="6" key="1">
    <citation type="submission" date="2019-09" db="EMBL/GenBank/DDBJ databases">
        <title>Antimicrobial potential of Antarctic Bacteria.</title>
        <authorList>
            <person name="Benaud N."/>
            <person name="Edwards R.J."/>
            <person name="Ferrari B.C."/>
        </authorList>
    </citation>
    <scope>NUCLEOTIDE SEQUENCE [LARGE SCALE GENOMIC DNA]</scope>
    <source>
        <strain evidence="6">SPB151</strain>
    </source>
</reference>
<dbReference type="GO" id="GO:0006260">
    <property type="term" value="P:DNA replication"/>
    <property type="evidence" value="ECO:0007669"/>
    <property type="project" value="InterPro"/>
</dbReference>
<reference evidence="5 6" key="2">
    <citation type="journal article" date="2020" name="Microbiol. Resour. Announc.">
        <title>Antarctic desert soil bacteria exhibit high novel natural product potential, evaluated through long-read genome sequencing and comparative genomics.</title>
        <authorList>
            <person name="Benaud N."/>
            <person name="Edwards R.J."/>
            <person name="Amos T.G."/>
            <person name="D'Agostino P.M."/>
            <person name="Gutierrez-Chavez C."/>
            <person name="Montgomery K."/>
            <person name="Nicetic I."/>
            <person name="Ferrari B.C."/>
        </authorList>
    </citation>
    <scope>NUCLEOTIDE SEQUENCE [LARGE SCALE GENOMIC DNA]</scope>
    <source>
        <strain evidence="5 6">SPB151</strain>
    </source>
</reference>
<dbReference type="Gene3D" id="2.40.50.140">
    <property type="entry name" value="Nucleic acid-binding proteins"/>
    <property type="match status" value="1"/>
</dbReference>
<evidence type="ECO:0000256" key="1">
    <source>
        <dbReference type="ARBA" id="ARBA00023125"/>
    </source>
</evidence>
<dbReference type="Pfam" id="PF00436">
    <property type="entry name" value="SSB"/>
    <property type="match status" value="1"/>
</dbReference>
<evidence type="ECO:0000256" key="4">
    <source>
        <dbReference type="SAM" id="MobiDB-lite"/>
    </source>
</evidence>
<dbReference type="PROSITE" id="PS50935">
    <property type="entry name" value="SSB"/>
    <property type="match status" value="1"/>
</dbReference>
<dbReference type="GO" id="GO:0003697">
    <property type="term" value="F:single-stranded DNA binding"/>
    <property type="evidence" value="ECO:0007669"/>
    <property type="project" value="UniProtKB-UniRule"/>
</dbReference>
<dbReference type="KEGG" id="kqi:F1D05_30665"/>
<dbReference type="GO" id="GO:0009295">
    <property type="term" value="C:nucleoid"/>
    <property type="evidence" value="ECO:0007669"/>
    <property type="project" value="TreeGrafter"/>
</dbReference>
<keyword evidence="6" id="KW-1185">Reference proteome</keyword>
<evidence type="ECO:0000313" key="6">
    <source>
        <dbReference type="Proteomes" id="UP000515563"/>
    </source>
</evidence>
<dbReference type="EMBL" id="CP043661">
    <property type="protein sequence ID" value="QNE21483.1"/>
    <property type="molecule type" value="Genomic_DNA"/>
</dbReference>
<accession>A0A7G6X5G8</accession>
<proteinExistence type="inferred from homology"/>
<dbReference type="Proteomes" id="UP000515563">
    <property type="component" value="Chromosome"/>
</dbReference>
<dbReference type="InterPro" id="IPR000424">
    <property type="entry name" value="Primosome_PriB/ssb"/>
</dbReference>
<dbReference type="InterPro" id="IPR012340">
    <property type="entry name" value="NA-bd_OB-fold"/>
</dbReference>
<organism evidence="5 6">
    <name type="scientific">Kribbella qitaiheensis</name>
    <dbReference type="NCBI Taxonomy" id="1544730"/>
    <lineage>
        <taxon>Bacteria</taxon>
        <taxon>Bacillati</taxon>
        <taxon>Actinomycetota</taxon>
        <taxon>Actinomycetes</taxon>
        <taxon>Propionibacteriales</taxon>
        <taxon>Kribbellaceae</taxon>
        <taxon>Kribbella</taxon>
    </lineage>
</organism>
<gene>
    <name evidence="5" type="primary">ssb</name>
    <name evidence="5" type="ORF">F1D05_30665</name>
</gene>
<feature type="region of interest" description="Disordered" evidence="4">
    <location>
        <begin position="142"/>
        <end position="186"/>
    </location>
</feature>
<comment type="subunit">
    <text evidence="2">Homotetramer.</text>
</comment>
<comment type="caution">
    <text evidence="2">Lacks conserved residue(s) required for the propagation of feature annotation.</text>
</comment>
<dbReference type="PANTHER" id="PTHR10302:SF0">
    <property type="entry name" value="SINGLE-STRANDED DNA-BINDING PROTEIN, MITOCHONDRIAL"/>
    <property type="match status" value="1"/>
</dbReference>
<dbReference type="PANTHER" id="PTHR10302">
    <property type="entry name" value="SINGLE-STRANDED DNA-BINDING PROTEIN"/>
    <property type="match status" value="1"/>
</dbReference>
<evidence type="ECO:0000256" key="3">
    <source>
        <dbReference type="RuleBase" id="RU000524"/>
    </source>
</evidence>
<dbReference type="CDD" id="cd04496">
    <property type="entry name" value="SSB_OBF"/>
    <property type="match status" value="1"/>
</dbReference>
<protein>
    <recommendedName>
        <fullName evidence="2 3">Single-stranded DNA-binding protein</fullName>
        <shortName evidence="2">SSB</shortName>
    </recommendedName>
</protein>
<dbReference type="AlphaFoldDB" id="A0A7G6X5G8"/>
<feature type="compositionally biased region" description="Low complexity" evidence="4">
    <location>
        <begin position="168"/>
        <end position="178"/>
    </location>
</feature>
<evidence type="ECO:0000313" key="5">
    <source>
        <dbReference type="EMBL" id="QNE21483.1"/>
    </source>
</evidence>
<name>A0A7G6X5G8_9ACTN</name>
<dbReference type="NCBIfam" id="TIGR00621">
    <property type="entry name" value="ssb"/>
    <property type="match status" value="1"/>
</dbReference>
<dbReference type="HAMAP" id="MF_00984">
    <property type="entry name" value="SSB"/>
    <property type="match status" value="1"/>
</dbReference>
<dbReference type="InterPro" id="IPR011344">
    <property type="entry name" value="ssDNA-bd"/>
</dbReference>
<sequence>MGGAGCIFSVDRTSATERKVTGVSVNETTVTVLGWVGGDVDYREVSGGVGVANFRVGTTPRHFDKTVGGWVDRPTTWFQVECWRGLAEHVRQSVQRGHPVLVTGRLKTTEWDDGEGGKRTKTVIDAFSVGHDLARGTAAFTKAARRPYRTETSSLDEDPTEFPEEPTPDFSTTDSTDPYESVPKAA</sequence>
<keyword evidence="1 2" id="KW-0238">DNA-binding</keyword>
<feature type="compositionally biased region" description="Acidic residues" evidence="4">
    <location>
        <begin position="154"/>
        <end position="167"/>
    </location>
</feature>
<evidence type="ECO:0000256" key="2">
    <source>
        <dbReference type="HAMAP-Rule" id="MF_00984"/>
    </source>
</evidence>
<dbReference type="SUPFAM" id="SSF50249">
    <property type="entry name" value="Nucleic acid-binding proteins"/>
    <property type="match status" value="1"/>
</dbReference>